<evidence type="ECO:0000256" key="10">
    <source>
        <dbReference type="ARBA" id="ARBA00022853"/>
    </source>
</evidence>
<evidence type="ECO:0000256" key="18">
    <source>
        <dbReference type="PIRSR" id="PIRSR037913-1"/>
    </source>
</evidence>
<proteinExistence type="inferred from homology"/>
<evidence type="ECO:0000259" key="22">
    <source>
        <dbReference type="Pfam" id="PF00850"/>
    </source>
</evidence>
<name>A0ABD0SEM3_LOXSC</name>
<comment type="catalytic activity">
    <reaction evidence="14">
        <text>N(6)-acetyl-L-lysyl-[protein] + H2O = L-lysyl-[protein] + acetate</text>
        <dbReference type="Rhea" id="RHEA:58108"/>
        <dbReference type="Rhea" id="RHEA-COMP:9752"/>
        <dbReference type="Rhea" id="RHEA-COMP:10731"/>
        <dbReference type="ChEBI" id="CHEBI:15377"/>
        <dbReference type="ChEBI" id="CHEBI:29969"/>
        <dbReference type="ChEBI" id="CHEBI:30089"/>
        <dbReference type="ChEBI" id="CHEBI:61930"/>
    </reaction>
    <physiologicalReaction direction="left-to-right" evidence="14">
        <dbReference type="Rhea" id="RHEA:58109"/>
    </physiologicalReaction>
</comment>
<comment type="catalytic activity">
    <reaction evidence="15">
        <text>N(6)-(2E)-butenoyl-L-lysyl-[protein] + H2O = (2E)-2-butenoate + L-lysyl-[protein]</text>
        <dbReference type="Rhea" id="RHEA:69172"/>
        <dbReference type="Rhea" id="RHEA-COMP:9752"/>
        <dbReference type="Rhea" id="RHEA-COMP:13707"/>
        <dbReference type="ChEBI" id="CHEBI:15377"/>
        <dbReference type="ChEBI" id="CHEBI:29969"/>
        <dbReference type="ChEBI" id="CHEBI:35899"/>
        <dbReference type="ChEBI" id="CHEBI:137954"/>
    </reaction>
    <physiologicalReaction direction="left-to-right" evidence="15">
        <dbReference type="Rhea" id="RHEA:69173"/>
    </physiologicalReaction>
</comment>
<dbReference type="PIRSF" id="PIRSF037913">
    <property type="entry name" value="His_deacetylse_1"/>
    <property type="match status" value="1"/>
</dbReference>
<feature type="binding site" evidence="19">
    <location>
        <position position="297"/>
    </location>
    <ligand>
        <name>substrate</name>
    </ligand>
</feature>
<reference evidence="23 24" key="1">
    <citation type="submission" date="2024-06" db="EMBL/GenBank/DDBJ databases">
        <title>A chromosome-level genome assembly of beet webworm, Loxostege sticticalis.</title>
        <authorList>
            <person name="Zhang Y."/>
        </authorList>
    </citation>
    <scope>NUCLEOTIDE SEQUENCE [LARGE SCALE GENOMIC DNA]</scope>
    <source>
        <strain evidence="23">AQ028</strain>
        <tissue evidence="23">Male pupae</tissue>
    </source>
</reference>
<feature type="binding site" evidence="20">
    <location>
        <position position="171"/>
    </location>
    <ligand>
        <name>a divalent metal cation</name>
        <dbReference type="ChEBI" id="CHEBI:60240"/>
    </ligand>
</feature>
<evidence type="ECO:0000256" key="15">
    <source>
        <dbReference type="ARBA" id="ARBA00049193"/>
    </source>
</evidence>
<evidence type="ECO:0000256" key="8">
    <source>
        <dbReference type="ARBA" id="ARBA00022723"/>
    </source>
</evidence>
<feature type="compositionally biased region" description="Basic and acidic residues" evidence="21">
    <location>
        <begin position="390"/>
        <end position="407"/>
    </location>
</feature>
<evidence type="ECO:0000256" key="13">
    <source>
        <dbReference type="ARBA" id="ARBA00023242"/>
    </source>
</evidence>
<feature type="domain" description="Histone deacetylase" evidence="22">
    <location>
        <begin position="25"/>
        <end position="311"/>
    </location>
</feature>
<evidence type="ECO:0000256" key="14">
    <source>
        <dbReference type="ARBA" id="ARBA00049136"/>
    </source>
</evidence>
<evidence type="ECO:0000256" key="3">
    <source>
        <dbReference type="ARBA" id="ARBA00004286"/>
    </source>
</evidence>
<keyword evidence="13 17" id="KW-0539">Nucleus</keyword>
<dbReference type="GO" id="GO:0046872">
    <property type="term" value="F:metal ion binding"/>
    <property type="evidence" value="ECO:0007669"/>
    <property type="project" value="UniProtKB-KW"/>
</dbReference>
<dbReference type="Proteomes" id="UP001549921">
    <property type="component" value="Unassembled WGS sequence"/>
</dbReference>
<protein>
    <recommendedName>
        <fullName evidence="17">Histone deacetylase</fullName>
        <ecNumber evidence="17">3.5.1.98</ecNumber>
    </recommendedName>
</protein>
<keyword evidence="5" id="KW-0158">Chromosome</keyword>
<dbReference type="Pfam" id="PF00850">
    <property type="entry name" value="Hist_deacetyl"/>
    <property type="match status" value="1"/>
</dbReference>
<dbReference type="Gene3D" id="3.40.800.20">
    <property type="entry name" value="Histone deacetylase domain"/>
    <property type="match status" value="1"/>
</dbReference>
<dbReference type="AlphaFoldDB" id="A0ABD0SEM3"/>
<accession>A0ABD0SEM3</accession>
<dbReference type="GO" id="GO:0005694">
    <property type="term" value="C:chromosome"/>
    <property type="evidence" value="ECO:0007669"/>
    <property type="project" value="UniProtKB-SubCell"/>
</dbReference>
<dbReference type="InterPro" id="IPR023801">
    <property type="entry name" value="His_deacetylse_dom"/>
</dbReference>
<dbReference type="InterPro" id="IPR023696">
    <property type="entry name" value="Ureohydrolase_dom_sf"/>
</dbReference>
<evidence type="ECO:0000256" key="12">
    <source>
        <dbReference type="ARBA" id="ARBA00023163"/>
    </source>
</evidence>
<keyword evidence="6" id="KW-0963">Cytoplasm</keyword>
<evidence type="ECO:0000256" key="4">
    <source>
        <dbReference type="ARBA" id="ARBA00004496"/>
    </source>
</evidence>
<dbReference type="PRINTS" id="PR01271">
    <property type="entry name" value="HISDACETLASE"/>
</dbReference>
<gene>
    <name evidence="23" type="ORF">ABMA28_008755</name>
</gene>
<evidence type="ECO:0000256" key="9">
    <source>
        <dbReference type="ARBA" id="ARBA00022801"/>
    </source>
</evidence>
<feature type="binding site" evidence="20">
    <location>
        <position position="258"/>
    </location>
    <ligand>
        <name>a divalent metal cation</name>
        <dbReference type="ChEBI" id="CHEBI:60240"/>
    </ligand>
</feature>
<feature type="binding site" evidence="20">
    <location>
        <position position="169"/>
    </location>
    <ligand>
        <name>a divalent metal cation</name>
        <dbReference type="ChEBI" id="CHEBI:60240"/>
    </ligand>
</feature>
<feature type="binding site" evidence="19">
    <location>
        <position position="142"/>
    </location>
    <ligand>
        <name>substrate</name>
    </ligand>
</feature>
<feature type="active site" description="Proton acceptor" evidence="18">
    <location>
        <position position="134"/>
    </location>
</feature>
<dbReference type="EC" id="3.5.1.98" evidence="17"/>
<evidence type="ECO:0000256" key="21">
    <source>
        <dbReference type="SAM" id="MobiDB-lite"/>
    </source>
</evidence>
<dbReference type="GO" id="GO:0141221">
    <property type="term" value="F:histone deacetylase activity, hydrolytic mechanism"/>
    <property type="evidence" value="ECO:0007669"/>
    <property type="project" value="UniProtKB-EC"/>
</dbReference>
<dbReference type="GO" id="GO:0005634">
    <property type="term" value="C:nucleus"/>
    <property type="evidence" value="ECO:0007669"/>
    <property type="project" value="UniProtKB-SubCell"/>
</dbReference>
<dbReference type="GO" id="GO:0005737">
    <property type="term" value="C:cytoplasm"/>
    <property type="evidence" value="ECO:0007669"/>
    <property type="project" value="UniProtKB-SubCell"/>
</dbReference>
<keyword evidence="11 17" id="KW-0805">Transcription regulation</keyword>
<evidence type="ECO:0000256" key="2">
    <source>
        <dbReference type="ARBA" id="ARBA00004123"/>
    </source>
</evidence>
<evidence type="ECO:0000256" key="17">
    <source>
        <dbReference type="PIRNR" id="PIRNR037913"/>
    </source>
</evidence>
<dbReference type="EMBL" id="JBEDNZ010000022">
    <property type="protein sequence ID" value="KAL0818263.1"/>
    <property type="molecule type" value="Genomic_DNA"/>
</dbReference>
<dbReference type="InterPro" id="IPR000286">
    <property type="entry name" value="HDACs"/>
</dbReference>
<evidence type="ECO:0000256" key="7">
    <source>
        <dbReference type="ARBA" id="ARBA00022491"/>
    </source>
</evidence>
<evidence type="ECO:0000256" key="1">
    <source>
        <dbReference type="ARBA" id="ARBA00001968"/>
    </source>
</evidence>
<evidence type="ECO:0000256" key="5">
    <source>
        <dbReference type="ARBA" id="ARBA00022454"/>
    </source>
</evidence>
<dbReference type="SUPFAM" id="SSF52768">
    <property type="entry name" value="Arginase/deacetylase"/>
    <property type="match status" value="1"/>
</dbReference>
<evidence type="ECO:0000313" key="24">
    <source>
        <dbReference type="Proteomes" id="UP001549921"/>
    </source>
</evidence>
<keyword evidence="7" id="KW-0678">Repressor</keyword>
<keyword evidence="12 17" id="KW-0804">Transcription</keyword>
<feature type="binding site" evidence="19">
    <location>
        <position position="92"/>
    </location>
    <ligand>
        <name>substrate</name>
    </ligand>
</feature>
<dbReference type="InterPro" id="IPR037138">
    <property type="entry name" value="His_deacetylse_dom_sf"/>
</dbReference>
<evidence type="ECO:0000256" key="6">
    <source>
        <dbReference type="ARBA" id="ARBA00022490"/>
    </source>
</evidence>
<dbReference type="PRINTS" id="PR01270">
    <property type="entry name" value="HDASUPER"/>
</dbReference>
<keyword evidence="9 17" id="KW-0378">Hydrolase</keyword>
<dbReference type="PANTHER" id="PTHR10625:SF14">
    <property type="entry name" value="HISTONE DEACETYLASE 8"/>
    <property type="match status" value="1"/>
</dbReference>
<evidence type="ECO:0000256" key="19">
    <source>
        <dbReference type="PIRSR" id="PIRSR037913-2"/>
    </source>
</evidence>
<organism evidence="23 24">
    <name type="scientific">Loxostege sticticalis</name>
    <name type="common">Beet webworm moth</name>
    <dbReference type="NCBI Taxonomy" id="481309"/>
    <lineage>
        <taxon>Eukaryota</taxon>
        <taxon>Metazoa</taxon>
        <taxon>Ecdysozoa</taxon>
        <taxon>Arthropoda</taxon>
        <taxon>Hexapoda</taxon>
        <taxon>Insecta</taxon>
        <taxon>Pterygota</taxon>
        <taxon>Neoptera</taxon>
        <taxon>Endopterygota</taxon>
        <taxon>Lepidoptera</taxon>
        <taxon>Glossata</taxon>
        <taxon>Ditrysia</taxon>
        <taxon>Pyraloidea</taxon>
        <taxon>Crambidae</taxon>
        <taxon>Pyraustinae</taxon>
        <taxon>Loxostege</taxon>
    </lineage>
</organism>
<keyword evidence="10 17" id="KW-0156">Chromatin regulator</keyword>
<evidence type="ECO:0000256" key="11">
    <source>
        <dbReference type="ARBA" id="ARBA00023015"/>
    </source>
</evidence>
<evidence type="ECO:0000256" key="20">
    <source>
        <dbReference type="PIRSR" id="PIRSR037913-3"/>
    </source>
</evidence>
<dbReference type="InterPro" id="IPR003084">
    <property type="entry name" value="HDAC_I/II"/>
</dbReference>
<comment type="caution">
    <text evidence="23">The sequence shown here is derived from an EMBL/GenBank/DDBJ whole genome shotgun (WGS) entry which is preliminary data.</text>
</comment>
<feature type="region of interest" description="Disordered" evidence="21">
    <location>
        <begin position="383"/>
        <end position="436"/>
    </location>
</feature>
<sequence length="436" mass="48685">MKDKICYIWDESLIYQCDRLPAVVGRATMVNDLIVSYSLNKQMKVVRSSPATYEDLRKFHSESYIEYLKSVIEIDDDYMANTQDEEYGIGYDCPPVSNMLELVTVVAGGSVTAAKCLVAGAAEVAINWCGGWHHAQRFGADGFCYVNDIVLAIDTLKTKFPKVLYIDLDVHHGNGVQDAYNLSKSVFTLSFHKFEPGFYPGTGNIDDIGTLTGKGYSCNFPFNAWYSDETFEYVFQNVFSSVWEKFLPDTVVVQCGADALARDPQGGGNLSTRGYCACVATVLDKRKPTLLLGGGGYNNANAARLWTSITALVAGETLDENIPEHSHWTKYGPDYMLPVEPTLTRDTNKKDYLDKCIAVIRDNLQKYVQPSKFQERMLKRRIDTGAQEQNGKDNCDSEDLNSKPIDRDIEDSANLSKTSKKSSKEVANPDVYDFID</sequence>
<comment type="subcellular location">
    <subcellularLocation>
        <location evidence="3">Chromosome</location>
    </subcellularLocation>
    <subcellularLocation>
        <location evidence="4">Cytoplasm</location>
    </subcellularLocation>
    <subcellularLocation>
        <location evidence="2 17">Nucleus</location>
    </subcellularLocation>
</comment>
<comment type="catalytic activity">
    <reaction evidence="16">
        <text>N(6)-acetyl-L-lysyl-[histone] + H2O = L-lysyl-[histone] + acetate</text>
        <dbReference type="Rhea" id="RHEA:58196"/>
        <dbReference type="Rhea" id="RHEA-COMP:9845"/>
        <dbReference type="Rhea" id="RHEA-COMP:11338"/>
        <dbReference type="ChEBI" id="CHEBI:15377"/>
        <dbReference type="ChEBI" id="CHEBI:29969"/>
        <dbReference type="ChEBI" id="CHEBI:30089"/>
        <dbReference type="ChEBI" id="CHEBI:61930"/>
        <dbReference type="EC" id="3.5.1.98"/>
    </reaction>
    <physiologicalReaction direction="left-to-right" evidence="16">
        <dbReference type="Rhea" id="RHEA:58197"/>
    </physiologicalReaction>
</comment>
<evidence type="ECO:0000313" key="23">
    <source>
        <dbReference type="EMBL" id="KAL0818263.1"/>
    </source>
</evidence>
<comment type="similarity">
    <text evidence="17">Belongs to the histone deacetylase family. HD Type 1 subfamily.</text>
</comment>
<keyword evidence="8 20" id="KW-0479">Metal-binding</keyword>
<dbReference type="PANTHER" id="PTHR10625">
    <property type="entry name" value="HISTONE DEACETYLASE HDAC1-RELATED"/>
    <property type="match status" value="1"/>
</dbReference>
<comment type="cofactor">
    <cofactor evidence="1">
        <name>a divalent metal cation</name>
        <dbReference type="ChEBI" id="CHEBI:60240"/>
    </cofactor>
</comment>
<evidence type="ECO:0000256" key="16">
    <source>
        <dbReference type="ARBA" id="ARBA00049416"/>
    </source>
</evidence>